<protein>
    <submittedName>
        <fullName evidence="1">Uncharacterized protein</fullName>
    </submittedName>
</protein>
<evidence type="ECO:0000313" key="2">
    <source>
        <dbReference type="Proteomes" id="UP000308267"/>
    </source>
</evidence>
<evidence type="ECO:0000313" key="1">
    <source>
        <dbReference type="EMBL" id="TGZ74029.1"/>
    </source>
</evidence>
<accession>A0A4S2MG13</accession>
<dbReference type="AlphaFoldDB" id="A0A4S2MG13"/>
<comment type="caution">
    <text evidence="1">The sequence shown here is derived from an EMBL/GenBank/DDBJ whole genome shotgun (WGS) entry which is preliminary data.</text>
</comment>
<dbReference type="Proteomes" id="UP000308267">
    <property type="component" value="Unassembled WGS sequence"/>
</dbReference>
<keyword evidence="2" id="KW-1185">Reference proteome</keyword>
<gene>
    <name evidence="1" type="ORF">CRM22_001171</name>
</gene>
<proteinExistence type="predicted"/>
<organism evidence="1 2">
    <name type="scientific">Opisthorchis felineus</name>
    <dbReference type="NCBI Taxonomy" id="147828"/>
    <lineage>
        <taxon>Eukaryota</taxon>
        <taxon>Metazoa</taxon>
        <taxon>Spiralia</taxon>
        <taxon>Lophotrochozoa</taxon>
        <taxon>Platyhelminthes</taxon>
        <taxon>Trematoda</taxon>
        <taxon>Digenea</taxon>
        <taxon>Opisthorchiida</taxon>
        <taxon>Opisthorchiata</taxon>
        <taxon>Opisthorchiidae</taxon>
        <taxon>Opisthorchis</taxon>
    </lineage>
</organism>
<sequence>VASGVRLCVQDLETLNSQMVQTRFMAKITSEILDRAGHVLRVLRSASEPLPQSGSYCANKRNKRIREIEQEQLWEEVGIMAYDLERLVHGFRMTKYMISLVTNLRQRLDIIHEGLIYSETSTDEPQDKRDSFNTRGAR</sequence>
<dbReference type="EMBL" id="SJOL01002198">
    <property type="protein sequence ID" value="TGZ74029.1"/>
    <property type="molecule type" value="Genomic_DNA"/>
</dbReference>
<feature type="non-terminal residue" evidence="1">
    <location>
        <position position="1"/>
    </location>
</feature>
<dbReference type="OrthoDB" id="10418574at2759"/>
<reference evidence="1 2" key="1">
    <citation type="journal article" date="2019" name="BMC Genomics">
        <title>New insights from Opisthorchis felineus genome: update on genomics of the epidemiologically important liver flukes.</title>
        <authorList>
            <person name="Ershov N.I."/>
            <person name="Mordvinov V.A."/>
            <person name="Prokhortchouk E.B."/>
            <person name="Pakharukova M.Y."/>
            <person name="Gunbin K.V."/>
            <person name="Ustyantsev K."/>
            <person name="Genaev M.A."/>
            <person name="Blinov A.G."/>
            <person name="Mazur A."/>
            <person name="Boulygina E."/>
            <person name="Tsygankova S."/>
            <person name="Khrameeva E."/>
            <person name="Chekanov N."/>
            <person name="Fan G."/>
            <person name="Xiao A."/>
            <person name="Zhang H."/>
            <person name="Xu X."/>
            <person name="Yang H."/>
            <person name="Solovyev V."/>
            <person name="Lee S.M."/>
            <person name="Liu X."/>
            <person name="Afonnikov D.A."/>
            <person name="Skryabin K.G."/>
        </authorList>
    </citation>
    <scope>NUCLEOTIDE SEQUENCE [LARGE SCALE GENOMIC DNA]</scope>
    <source>
        <strain evidence="1">AK-0245</strain>
        <tissue evidence="1">Whole organism</tissue>
    </source>
</reference>
<name>A0A4S2MG13_OPIFE</name>